<proteinExistence type="inferred from homology"/>
<dbReference type="AlphaFoldDB" id="A0A0E9M2B2"/>
<gene>
    <name evidence="4" type="ORF">JCM15548_14046</name>
</gene>
<keyword evidence="5" id="KW-1185">Reference proteome</keyword>
<organism evidence="4 5">
    <name type="scientific">Geofilum rubicundum JCM 15548</name>
    <dbReference type="NCBI Taxonomy" id="1236989"/>
    <lineage>
        <taxon>Bacteria</taxon>
        <taxon>Pseudomonadati</taxon>
        <taxon>Bacteroidota</taxon>
        <taxon>Bacteroidia</taxon>
        <taxon>Marinilabiliales</taxon>
        <taxon>Marinilabiliaceae</taxon>
        <taxon>Geofilum</taxon>
    </lineage>
</organism>
<evidence type="ECO:0000256" key="1">
    <source>
        <dbReference type="ARBA" id="ARBA00006464"/>
    </source>
</evidence>
<keyword evidence="2" id="KW-0812">Transmembrane</keyword>
<sequence length="211" mass="23965">MGKIVIDCLIAVYKTFFKRWMDLGLALTGLLALTPLLLIIAVLLSIVNKGNPLFLQKRPGKDGRVFRMIKFKTMNDKKDDRGQLLPDKERLGSLGALLRSCSMDELPNLINVVKGDMSLVGPRPLLVKYLTLYNAHEARRHEVLPGITGWAQVNGRNGLSWKEKFELDLFYVDHISFWLDVQILYRTVFRVLKREAVNLNASTTMTTFSGD</sequence>
<dbReference type="PANTHER" id="PTHR30576">
    <property type="entry name" value="COLANIC BIOSYNTHESIS UDP-GLUCOSE LIPID CARRIER TRANSFERASE"/>
    <property type="match status" value="1"/>
</dbReference>
<keyword evidence="2" id="KW-1133">Transmembrane helix</keyword>
<comment type="caution">
    <text evidence="4">The sequence shown here is derived from an EMBL/GenBank/DDBJ whole genome shotgun (WGS) entry which is preliminary data.</text>
</comment>
<name>A0A0E9M2B2_9BACT</name>
<reference evidence="4 5" key="1">
    <citation type="journal article" date="2015" name="Microbes Environ.">
        <title>Distribution and evolution of nitrogen fixation genes in the phylum bacteroidetes.</title>
        <authorList>
            <person name="Inoue J."/>
            <person name="Oshima K."/>
            <person name="Suda W."/>
            <person name="Sakamoto M."/>
            <person name="Iino T."/>
            <person name="Noda S."/>
            <person name="Hongoh Y."/>
            <person name="Hattori M."/>
            <person name="Ohkuma M."/>
        </authorList>
    </citation>
    <scope>NUCLEOTIDE SEQUENCE [LARGE SCALE GENOMIC DNA]</scope>
    <source>
        <strain evidence="4">JCM 15548</strain>
    </source>
</reference>
<evidence type="ECO:0000256" key="2">
    <source>
        <dbReference type="SAM" id="Phobius"/>
    </source>
</evidence>
<dbReference type="Proteomes" id="UP000032900">
    <property type="component" value="Unassembled WGS sequence"/>
</dbReference>
<keyword evidence="4" id="KW-0808">Transferase</keyword>
<comment type="similarity">
    <text evidence="1">Belongs to the bacterial sugar transferase family.</text>
</comment>
<dbReference type="Pfam" id="PF02397">
    <property type="entry name" value="Bac_transf"/>
    <property type="match status" value="1"/>
</dbReference>
<dbReference type="EMBL" id="BAZW01000056">
    <property type="protein sequence ID" value="GAO31659.1"/>
    <property type="molecule type" value="Genomic_DNA"/>
</dbReference>
<evidence type="ECO:0000313" key="5">
    <source>
        <dbReference type="Proteomes" id="UP000032900"/>
    </source>
</evidence>
<dbReference type="GO" id="GO:0016780">
    <property type="term" value="F:phosphotransferase activity, for other substituted phosphate groups"/>
    <property type="evidence" value="ECO:0007669"/>
    <property type="project" value="TreeGrafter"/>
</dbReference>
<feature type="domain" description="Bacterial sugar transferase" evidence="3">
    <location>
        <begin position="18"/>
        <end position="193"/>
    </location>
</feature>
<protein>
    <submittedName>
        <fullName evidence="4">Lipid carrier: UDP-N-acetylgalactosaminyltransferase</fullName>
    </submittedName>
</protein>
<keyword evidence="2" id="KW-0472">Membrane</keyword>
<evidence type="ECO:0000313" key="4">
    <source>
        <dbReference type="EMBL" id="GAO31659.1"/>
    </source>
</evidence>
<evidence type="ECO:0000259" key="3">
    <source>
        <dbReference type="Pfam" id="PF02397"/>
    </source>
</evidence>
<accession>A0A0E9M2B2</accession>
<dbReference type="STRING" id="1236989.JCM15548_14046"/>
<dbReference type="InterPro" id="IPR003362">
    <property type="entry name" value="Bact_transf"/>
</dbReference>
<dbReference type="PANTHER" id="PTHR30576:SF8">
    <property type="entry name" value="UNDECAPRENYL-PHOSPHATE GALACTOSE PHOSPHOTRANSFERASE"/>
    <property type="match status" value="1"/>
</dbReference>
<feature type="transmembrane region" description="Helical" evidence="2">
    <location>
        <begin position="23"/>
        <end position="47"/>
    </location>
</feature>